<protein>
    <recommendedName>
        <fullName evidence="3">AbiEi antitoxin C-terminal domain-containing protein</fullName>
    </recommendedName>
</protein>
<comment type="caution">
    <text evidence="1">The sequence shown here is derived from an EMBL/GenBank/DDBJ whole genome shotgun (WGS) entry which is preliminary data.</text>
</comment>
<dbReference type="EMBL" id="MEUB01000017">
    <property type="protein sequence ID" value="OGC23532.1"/>
    <property type="molecule type" value="Genomic_DNA"/>
</dbReference>
<evidence type="ECO:0008006" key="3">
    <source>
        <dbReference type="Google" id="ProtNLM"/>
    </source>
</evidence>
<evidence type="ECO:0000313" key="2">
    <source>
        <dbReference type="Proteomes" id="UP000178417"/>
    </source>
</evidence>
<dbReference type="STRING" id="1802579.A2310_02900"/>
<organism evidence="1 2">
    <name type="scientific">candidate division WOR-1 bacterium RIFOXYB2_FULL_37_13</name>
    <dbReference type="NCBI Taxonomy" id="1802579"/>
    <lineage>
        <taxon>Bacteria</taxon>
        <taxon>Bacillati</taxon>
        <taxon>Saganbacteria</taxon>
    </lineage>
</organism>
<sequence>MFTLSETMRFEEIDQNIPFIKKENFRLLFPEIKPSSFTQNIKNWIKTGKIAPLKRGFYVFKHYWNNCADKDNYLGYLAGMLYTPSYVSRETILAKYGMLTEAVYGISSVSIKTTRVFKSDLSIFTYSKIKEALFGGFVEGAFMGNKYYIATKAKALFDYLYFYKRRMKNITEKAIDELRINFEVMKNSDWKEFRKYLKLAEDKALDKIYSLIIKGEKLA</sequence>
<evidence type="ECO:0000313" key="1">
    <source>
        <dbReference type="EMBL" id="OGC23532.1"/>
    </source>
</evidence>
<dbReference type="AlphaFoldDB" id="A0A1F4SSW4"/>
<dbReference type="Proteomes" id="UP000178417">
    <property type="component" value="Unassembled WGS sequence"/>
</dbReference>
<proteinExistence type="predicted"/>
<reference evidence="1 2" key="1">
    <citation type="journal article" date="2016" name="Nat. Commun.">
        <title>Thousands of microbial genomes shed light on interconnected biogeochemical processes in an aquifer system.</title>
        <authorList>
            <person name="Anantharaman K."/>
            <person name="Brown C.T."/>
            <person name="Hug L.A."/>
            <person name="Sharon I."/>
            <person name="Castelle C.J."/>
            <person name="Probst A.J."/>
            <person name="Thomas B.C."/>
            <person name="Singh A."/>
            <person name="Wilkins M.J."/>
            <person name="Karaoz U."/>
            <person name="Brodie E.L."/>
            <person name="Williams K.H."/>
            <person name="Hubbard S.S."/>
            <person name="Banfield J.F."/>
        </authorList>
    </citation>
    <scope>NUCLEOTIDE SEQUENCE [LARGE SCALE GENOMIC DNA]</scope>
</reference>
<gene>
    <name evidence="1" type="ORF">A2310_02900</name>
</gene>
<accession>A0A1F4SSW4</accession>
<name>A0A1F4SSW4_UNCSA</name>